<proteinExistence type="predicted"/>
<keyword evidence="2" id="KW-0808">Transferase</keyword>
<dbReference type="PATRIC" id="fig|265726.11.peg.2039"/>
<dbReference type="Proteomes" id="UP000033633">
    <property type="component" value="Unassembled WGS sequence"/>
</dbReference>
<dbReference type="PROSITE" id="PS51186">
    <property type="entry name" value="GNAT"/>
    <property type="match status" value="1"/>
</dbReference>
<dbReference type="Pfam" id="PF13302">
    <property type="entry name" value="Acetyltransf_3"/>
    <property type="match status" value="1"/>
</dbReference>
<sequence>MCQLQTERLILRQWEKGDSVPFAAMCADPNVMRYFPATLSEDESVQLAQKATALIEDNGWGFWAAERKDTREFIGFVGLHYQDLDIPDTPFIEIGWRLAADQWGKGFAPEAAQAALRYAFEDLQAPAVYAFTTLANQPSRRVMQKLGMTDCQKNFMHPKLPRDHALAEHCLYRMTRQVWLRLNQG</sequence>
<dbReference type="InterPro" id="IPR051531">
    <property type="entry name" value="N-acetyltransferase"/>
</dbReference>
<comment type="caution">
    <text evidence="2">The sequence shown here is derived from an EMBL/GenBank/DDBJ whole genome shotgun (WGS) entry which is preliminary data.</text>
</comment>
<name>A0A0F5VGM9_9GAMM</name>
<reference evidence="2 3" key="1">
    <citation type="submission" date="2014-12" db="EMBL/GenBank/DDBJ databases">
        <title>Mercury Reductase activity and rhizosphere competence traits in the genome of root associated Photobacterium halotolerans MELD1.</title>
        <authorList>
            <person name="Mathew D.C."/>
            <person name="Huang C.-C."/>
        </authorList>
    </citation>
    <scope>NUCLEOTIDE SEQUENCE [LARGE SCALE GENOMIC DNA]</scope>
    <source>
        <strain evidence="2 3">MELD1</strain>
    </source>
</reference>
<dbReference type="PANTHER" id="PTHR43792:SF1">
    <property type="entry name" value="N-ACETYLTRANSFERASE DOMAIN-CONTAINING PROTEIN"/>
    <property type="match status" value="1"/>
</dbReference>
<dbReference type="EMBL" id="JWYV01000002">
    <property type="protein sequence ID" value="KKD01213.1"/>
    <property type="molecule type" value="Genomic_DNA"/>
</dbReference>
<dbReference type="Gene3D" id="3.40.630.30">
    <property type="match status" value="1"/>
</dbReference>
<evidence type="ECO:0000313" key="3">
    <source>
        <dbReference type="Proteomes" id="UP000033633"/>
    </source>
</evidence>
<dbReference type="InterPro" id="IPR000182">
    <property type="entry name" value="GNAT_dom"/>
</dbReference>
<accession>A0A0F5VGM9</accession>
<dbReference type="OrthoDB" id="9801656at2"/>
<dbReference type="GO" id="GO:0016747">
    <property type="term" value="F:acyltransferase activity, transferring groups other than amino-acyl groups"/>
    <property type="evidence" value="ECO:0007669"/>
    <property type="project" value="InterPro"/>
</dbReference>
<protein>
    <submittedName>
        <fullName evidence="2">GCN5 family acetyltransferase</fullName>
    </submittedName>
</protein>
<keyword evidence="3" id="KW-1185">Reference proteome</keyword>
<gene>
    <name evidence="2" type="ORF">KY46_03465</name>
</gene>
<evidence type="ECO:0000313" key="2">
    <source>
        <dbReference type="EMBL" id="KKD01213.1"/>
    </source>
</evidence>
<dbReference type="InterPro" id="IPR016181">
    <property type="entry name" value="Acyl_CoA_acyltransferase"/>
</dbReference>
<organism evidence="2 3">
    <name type="scientific">Photobacterium halotolerans</name>
    <dbReference type="NCBI Taxonomy" id="265726"/>
    <lineage>
        <taxon>Bacteria</taxon>
        <taxon>Pseudomonadati</taxon>
        <taxon>Pseudomonadota</taxon>
        <taxon>Gammaproteobacteria</taxon>
        <taxon>Vibrionales</taxon>
        <taxon>Vibrionaceae</taxon>
        <taxon>Photobacterium</taxon>
    </lineage>
</organism>
<dbReference type="AlphaFoldDB" id="A0A0F5VGM9"/>
<feature type="domain" description="N-acetyltransferase" evidence="1">
    <location>
        <begin position="9"/>
        <end position="177"/>
    </location>
</feature>
<dbReference type="PANTHER" id="PTHR43792">
    <property type="entry name" value="GNAT FAMILY, PUTATIVE (AFU_ORTHOLOGUE AFUA_3G00765)-RELATED-RELATED"/>
    <property type="match status" value="1"/>
</dbReference>
<dbReference type="SUPFAM" id="SSF55729">
    <property type="entry name" value="Acyl-CoA N-acyltransferases (Nat)"/>
    <property type="match status" value="1"/>
</dbReference>
<evidence type="ECO:0000259" key="1">
    <source>
        <dbReference type="PROSITE" id="PS51186"/>
    </source>
</evidence>
<dbReference type="STRING" id="265726.KY46_03465"/>